<sequence>MLALGDDGAFVLVDLLQRPPGQLGDLLGGGAGADQRLHLPWAERGRGVVTGGARALVPHGRAQRVIERQAVATALVVRQQHVLAVLRQADEAKVLHAH</sequence>
<reference evidence="2" key="1">
    <citation type="journal article" date="2019" name="Int. J. Syst. Evol. Microbiol.">
        <title>The Global Catalogue of Microorganisms (GCM) 10K type strain sequencing project: providing services to taxonomists for standard genome sequencing and annotation.</title>
        <authorList>
            <consortium name="The Broad Institute Genomics Platform"/>
            <consortium name="The Broad Institute Genome Sequencing Center for Infectious Disease"/>
            <person name="Wu L."/>
            <person name="Ma J."/>
        </authorList>
    </citation>
    <scope>NUCLEOTIDE SEQUENCE [LARGE SCALE GENOMIC DNA]</scope>
    <source>
        <strain evidence="2">NBRC 105830</strain>
    </source>
</reference>
<organism evidence="1 2">
    <name type="scientific">Arsenicicoccus piscis</name>
    <dbReference type="NCBI Taxonomy" id="673954"/>
    <lineage>
        <taxon>Bacteria</taxon>
        <taxon>Bacillati</taxon>
        <taxon>Actinomycetota</taxon>
        <taxon>Actinomycetes</taxon>
        <taxon>Micrococcales</taxon>
        <taxon>Intrasporangiaceae</taxon>
        <taxon>Arsenicicoccus</taxon>
    </lineage>
</organism>
<gene>
    <name evidence="1" type="ORF">GCM10025862_15150</name>
</gene>
<keyword evidence="2" id="KW-1185">Reference proteome</keyword>
<evidence type="ECO:0000313" key="1">
    <source>
        <dbReference type="EMBL" id="GMA19494.1"/>
    </source>
</evidence>
<name>A0ABQ6HM22_9MICO</name>
<dbReference type="EMBL" id="BSUJ01000001">
    <property type="protein sequence ID" value="GMA19494.1"/>
    <property type="molecule type" value="Genomic_DNA"/>
</dbReference>
<evidence type="ECO:0000313" key="2">
    <source>
        <dbReference type="Proteomes" id="UP001157109"/>
    </source>
</evidence>
<comment type="caution">
    <text evidence="1">The sequence shown here is derived from an EMBL/GenBank/DDBJ whole genome shotgun (WGS) entry which is preliminary data.</text>
</comment>
<dbReference type="Proteomes" id="UP001157109">
    <property type="component" value="Unassembled WGS sequence"/>
</dbReference>
<protein>
    <submittedName>
        <fullName evidence="1">Uncharacterized protein</fullName>
    </submittedName>
</protein>
<proteinExistence type="predicted"/>
<accession>A0ABQ6HM22</accession>